<organism evidence="2 3">
    <name type="scientific">Sphingobium boeckii</name>
    <dbReference type="NCBI Taxonomy" id="1082345"/>
    <lineage>
        <taxon>Bacteria</taxon>
        <taxon>Pseudomonadati</taxon>
        <taxon>Pseudomonadota</taxon>
        <taxon>Alphaproteobacteria</taxon>
        <taxon>Sphingomonadales</taxon>
        <taxon>Sphingomonadaceae</taxon>
        <taxon>Sphingobium</taxon>
    </lineage>
</organism>
<protein>
    <submittedName>
        <fullName evidence="2">NAD(P)H-dependent FMN reductase</fullName>
    </submittedName>
</protein>
<dbReference type="SUPFAM" id="SSF52218">
    <property type="entry name" value="Flavoproteins"/>
    <property type="match status" value="1"/>
</dbReference>
<proteinExistence type="predicted"/>
<dbReference type="InterPro" id="IPR050712">
    <property type="entry name" value="NAD(P)H-dep_reductase"/>
</dbReference>
<dbReference type="EMBL" id="JACIJC010000001">
    <property type="protein sequence ID" value="MBB5684549.1"/>
    <property type="molecule type" value="Genomic_DNA"/>
</dbReference>
<dbReference type="InterPro" id="IPR005025">
    <property type="entry name" value="FMN_Rdtase-like_dom"/>
</dbReference>
<evidence type="ECO:0000313" key="2">
    <source>
        <dbReference type="EMBL" id="MBB5684549.1"/>
    </source>
</evidence>
<dbReference type="GO" id="GO:0005829">
    <property type="term" value="C:cytosol"/>
    <property type="evidence" value="ECO:0007669"/>
    <property type="project" value="TreeGrafter"/>
</dbReference>
<comment type="caution">
    <text evidence="2">The sequence shown here is derived from an EMBL/GenBank/DDBJ whole genome shotgun (WGS) entry which is preliminary data.</text>
</comment>
<dbReference type="PANTHER" id="PTHR30543">
    <property type="entry name" value="CHROMATE REDUCTASE"/>
    <property type="match status" value="1"/>
</dbReference>
<evidence type="ECO:0000313" key="3">
    <source>
        <dbReference type="Proteomes" id="UP000549617"/>
    </source>
</evidence>
<evidence type="ECO:0000259" key="1">
    <source>
        <dbReference type="Pfam" id="PF03358"/>
    </source>
</evidence>
<dbReference type="Proteomes" id="UP000549617">
    <property type="component" value="Unassembled WGS sequence"/>
</dbReference>
<accession>A0A7W9AFL0</accession>
<dbReference type="AlphaFoldDB" id="A0A7W9AFL0"/>
<keyword evidence="3" id="KW-1185">Reference proteome</keyword>
<name>A0A7W9AFL0_9SPHN</name>
<dbReference type="InterPro" id="IPR029039">
    <property type="entry name" value="Flavoprotein-like_sf"/>
</dbReference>
<dbReference type="GO" id="GO:0010181">
    <property type="term" value="F:FMN binding"/>
    <property type="evidence" value="ECO:0007669"/>
    <property type="project" value="TreeGrafter"/>
</dbReference>
<feature type="domain" description="NADPH-dependent FMN reductase-like" evidence="1">
    <location>
        <begin position="4"/>
        <end position="145"/>
    </location>
</feature>
<dbReference type="Pfam" id="PF03358">
    <property type="entry name" value="FMN_red"/>
    <property type="match status" value="1"/>
</dbReference>
<dbReference type="GO" id="GO:0016491">
    <property type="term" value="F:oxidoreductase activity"/>
    <property type="evidence" value="ECO:0007669"/>
    <property type="project" value="InterPro"/>
</dbReference>
<sequence>MALNIPVIYGSYRTGRMGIRLADFIVSRLNTRGEKAELIDARAIGLPMLDKRYADHPAGEAPEAMERLAETLRNADAFVFVAGEYNQGVQPGLKNLVDHYLQEFAYRPAAIACYSAGVFAGVRSMASWRVTLAALGMPTIGEILPLGQIGHALDERGEPTGDGGARLEKNFPKFAGELRWWAEAAKAQRAAQTPPV</sequence>
<reference evidence="2 3" key="1">
    <citation type="submission" date="2020-08" db="EMBL/GenBank/DDBJ databases">
        <title>Genomic Encyclopedia of Type Strains, Phase IV (KMG-IV): sequencing the most valuable type-strain genomes for metagenomic binning, comparative biology and taxonomic classification.</title>
        <authorList>
            <person name="Goeker M."/>
        </authorList>
    </citation>
    <scope>NUCLEOTIDE SEQUENCE [LARGE SCALE GENOMIC DNA]</scope>
    <source>
        <strain evidence="2 3">DSM 25079</strain>
    </source>
</reference>
<dbReference type="PANTHER" id="PTHR30543:SF21">
    <property type="entry name" value="NAD(P)H-DEPENDENT FMN REDUCTASE LOT6"/>
    <property type="match status" value="1"/>
</dbReference>
<dbReference type="RefSeq" id="WP_184014969.1">
    <property type="nucleotide sequence ID" value="NZ_JACIJC010000001.1"/>
</dbReference>
<dbReference type="Gene3D" id="3.40.50.360">
    <property type="match status" value="1"/>
</dbReference>
<gene>
    <name evidence="2" type="ORF">FHS49_000540</name>
</gene>